<dbReference type="SUPFAM" id="SSF53067">
    <property type="entry name" value="Actin-like ATPase domain"/>
    <property type="match status" value="2"/>
</dbReference>
<comment type="caution">
    <text evidence="4">The sequence shown here is derived from an EMBL/GenBank/DDBJ whole genome shotgun (WGS) entry which is preliminary data.</text>
</comment>
<feature type="domain" description="Ppx/GppA phosphatase C-terminal" evidence="3">
    <location>
        <begin position="333"/>
        <end position="471"/>
    </location>
</feature>
<proteinExistence type="inferred from homology"/>
<evidence type="ECO:0000313" key="4">
    <source>
        <dbReference type="EMBL" id="MBM6913193.1"/>
    </source>
</evidence>
<gene>
    <name evidence="4" type="ORF">H6A01_07655</name>
</gene>
<keyword evidence="5" id="KW-1185">Reference proteome</keyword>
<dbReference type="InterPro" id="IPR050273">
    <property type="entry name" value="GppA/Ppx_hydrolase"/>
</dbReference>
<dbReference type="CDD" id="cd24006">
    <property type="entry name" value="ASKHA_NBD_PPX_GppA"/>
    <property type="match status" value="1"/>
</dbReference>
<evidence type="ECO:0000259" key="3">
    <source>
        <dbReference type="Pfam" id="PF21447"/>
    </source>
</evidence>
<dbReference type="InterPro" id="IPR043129">
    <property type="entry name" value="ATPase_NBD"/>
</dbReference>
<reference evidence="4 5" key="1">
    <citation type="journal article" date="2021" name="Sci. Rep.">
        <title>The distribution of antibiotic resistance genes in chicken gut microbiota commensals.</title>
        <authorList>
            <person name="Juricova H."/>
            <person name="Matiasovicova J."/>
            <person name="Kubasova T."/>
            <person name="Cejkova D."/>
            <person name="Rychlik I."/>
        </authorList>
    </citation>
    <scope>NUCLEOTIDE SEQUENCE [LARGE SCALE GENOMIC DNA]</scope>
    <source>
        <strain evidence="4 5">An537</strain>
    </source>
</reference>
<dbReference type="SUPFAM" id="SSF109604">
    <property type="entry name" value="HD-domain/PDEase-like"/>
    <property type="match status" value="1"/>
</dbReference>
<dbReference type="InterPro" id="IPR003695">
    <property type="entry name" value="Ppx_GppA_N"/>
</dbReference>
<accession>A0ABS2GJ69</accession>
<comment type="similarity">
    <text evidence="1">Belongs to the GppA/Ppx family.</text>
</comment>
<dbReference type="EMBL" id="JACJLA010000014">
    <property type="protein sequence ID" value="MBM6913193.1"/>
    <property type="molecule type" value="Genomic_DNA"/>
</dbReference>
<name>A0ABS2GJ69_9FIRM</name>
<dbReference type="PANTHER" id="PTHR30005:SF0">
    <property type="entry name" value="RETROGRADE REGULATION PROTEIN 2"/>
    <property type="match status" value="1"/>
</dbReference>
<dbReference type="PANTHER" id="PTHR30005">
    <property type="entry name" value="EXOPOLYPHOSPHATASE"/>
    <property type="match status" value="1"/>
</dbReference>
<dbReference type="Gene3D" id="3.30.420.150">
    <property type="entry name" value="Exopolyphosphatase. Domain 2"/>
    <property type="match status" value="1"/>
</dbReference>
<dbReference type="Proteomes" id="UP000707138">
    <property type="component" value="Unassembled WGS sequence"/>
</dbReference>
<evidence type="ECO:0000313" key="5">
    <source>
        <dbReference type="Proteomes" id="UP000707138"/>
    </source>
</evidence>
<evidence type="ECO:0000256" key="1">
    <source>
        <dbReference type="ARBA" id="ARBA00007125"/>
    </source>
</evidence>
<dbReference type="Pfam" id="PF02541">
    <property type="entry name" value="Ppx-GppA"/>
    <property type="match status" value="1"/>
</dbReference>
<sequence length="517" mass="59013">MALQKPLLYGILHLGASSMSMTIVEYTTLDQVKIIEYASRDVTFGEELFQNHRLSFDTIEEICRVLKGYKRLMKEYGVTEYKVYGTAIVREADNRRSILDQIFIQTGFTVEVVDMPKEIYYKYFGLYYHMTKEGFTDTKDAALFLDITSGGVGITVWQGGAMLFQENVHIGTLRVMESFNRNQRSSLSFPDAVGEYLYSMLSPVRDEVSRFNVKYVILSGDEAKQIARLMGVESSGARGTVAMLPQQFNQFVDSFHGVTSTKLMNRFGLPEHRANILMPTLVLYHEILKMVHAQTLLISSSGFVNGVTLYYGAEVENHPFLYMLREQNVQLARSVAQRYHVDETHAREAERFGLQICDALQDHGITTRMAFLLRIAAILSEVGKYVSLRNHSEHGYHIVMGTDIFGLSDREKEIVANVVYYQYKGTPGDDDDNFRRLRELQKICVTKLVAILRMARALDASHKHKIERISLHRRDSNIVVEAVAQEDVSLEKWTFAREADYFSEVFGLSIKLKIGGR</sequence>
<evidence type="ECO:0000259" key="2">
    <source>
        <dbReference type="Pfam" id="PF02541"/>
    </source>
</evidence>
<dbReference type="Gene3D" id="3.30.420.40">
    <property type="match status" value="1"/>
</dbReference>
<dbReference type="InterPro" id="IPR048950">
    <property type="entry name" value="Ppx_GppA_C"/>
</dbReference>
<dbReference type="RefSeq" id="WP_205088162.1">
    <property type="nucleotide sequence ID" value="NZ_CALXQD010000002.1"/>
</dbReference>
<dbReference type="Pfam" id="PF21447">
    <property type="entry name" value="Ppx-GppA_III"/>
    <property type="match status" value="1"/>
</dbReference>
<protein>
    <submittedName>
        <fullName evidence="4">Phosphatase</fullName>
    </submittedName>
</protein>
<dbReference type="Gene3D" id="1.10.3210.10">
    <property type="entry name" value="Hypothetical protein af1432"/>
    <property type="match status" value="1"/>
</dbReference>
<organism evidence="4 5">
    <name type="scientific">Veillonella magna</name>
    <dbReference type="NCBI Taxonomy" id="464322"/>
    <lineage>
        <taxon>Bacteria</taxon>
        <taxon>Bacillati</taxon>
        <taxon>Bacillota</taxon>
        <taxon>Negativicutes</taxon>
        <taxon>Veillonellales</taxon>
        <taxon>Veillonellaceae</taxon>
        <taxon>Veillonella</taxon>
    </lineage>
</organism>
<feature type="domain" description="Ppx/GppA phosphatase N-terminal" evidence="2">
    <location>
        <begin position="32"/>
        <end position="308"/>
    </location>
</feature>